<sequence>MEPGIGRQVNNYQRIWRTVLAIPAGRVASYGQIADLAGLPGRARLVGRALGQVPETMSVPWYRVLRSDGRIAFPAGSPQAERQKGHLQEEGVIVLNNRVRLKAFGWQPDLAELLMRLEF</sequence>
<organism evidence="3 4">
    <name type="scientific">Sedimenticola thiotaurini</name>
    <dbReference type="NCBI Taxonomy" id="1543721"/>
    <lineage>
        <taxon>Bacteria</taxon>
        <taxon>Pseudomonadati</taxon>
        <taxon>Pseudomonadota</taxon>
        <taxon>Gammaproteobacteria</taxon>
        <taxon>Chromatiales</taxon>
        <taxon>Sedimenticolaceae</taxon>
        <taxon>Sedimenticola</taxon>
    </lineage>
</organism>
<dbReference type="NCBIfam" id="TIGR00589">
    <property type="entry name" value="ogt"/>
    <property type="match status" value="1"/>
</dbReference>
<evidence type="ECO:0000256" key="1">
    <source>
        <dbReference type="ARBA" id="ARBA00022763"/>
    </source>
</evidence>
<gene>
    <name evidence="3" type="ORF">AAY24_00535</name>
</gene>
<proteinExistence type="predicted"/>
<keyword evidence="3" id="KW-0489">Methyltransferase</keyword>
<dbReference type="EMBL" id="CP011412">
    <property type="protein sequence ID" value="AKH19080.1"/>
    <property type="molecule type" value="Genomic_DNA"/>
</dbReference>
<dbReference type="KEGG" id="seds:AAY24_00535"/>
<accession>A0A0F7JWI0</accession>
<dbReference type="InterPro" id="IPR036388">
    <property type="entry name" value="WH-like_DNA-bd_sf"/>
</dbReference>
<protein>
    <submittedName>
        <fullName evidence="3">Cysteine methyltransferase</fullName>
    </submittedName>
</protein>
<dbReference type="CDD" id="cd06445">
    <property type="entry name" value="ATase"/>
    <property type="match status" value="1"/>
</dbReference>
<reference evidence="3 4" key="1">
    <citation type="journal article" date="2015" name="Genome Announc.">
        <title>Complete Genome Sequence of Sedimenticola thiotaurini Strain SIP-G1, a Polyphosphate- and Polyhydroxyalkanoate-Accumulating Sulfur-Oxidizing Gammaproteobacterium Isolated from Salt Marsh Sediments.</title>
        <authorList>
            <person name="Flood B.E."/>
            <person name="Jones D.S."/>
            <person name="Bailey J.V."/>
        </authorList>
    </citation>
    <scope>NUCLEOTIDE SEQUENCE [LARGE SCALE GENOMIC DNA]</scope>
    <source>
        <strain evidence="3 4">SIP-G1</strain>
    </source>
</reference>
<dbReference type="Gene3D" id="1.10.10.10">
    <property type="entry name" value="Winged helix-like DNA-binding domain superfamily/Winged helix DNA-binding domain"/>
    <property type="match status" value="1"/>
</dbReference>
<dbReference type="PANTHER" id="PTHR42942">
    <property type="entry name" value="6-O-METHYLGUANINE DNA METHYLTRANSFERASE"/>
    <property type="match status" value="1"/>
</dbReference>
<evidence type="ECO:0000259" key="2">
    <source>
        <dbReference type="Pfam" id="PF01035"/>
    </source>
</evidence>
<dbReference type="SUPFAM" id="SSF46767">
    <property type="entry name" value="Methylated DNA-protein cysteine methyltransferase, C-terminal domain"/>
    <property type="match status" value="1"/>
</dbReference>
<name>A0A0F7JWI0_9GAMM</name>
<dbReference type="InterPro" id="IPR014048">
    <property type="entry name" value="MethylDNA_cys_MeTrfase_DNA-bd"/>
</dbReference>
<keyword evidence="3" id="KW-0808">Transferase</keyword>
<dbReference type="GO" id="GO:0008168">
    <property type="term" value="F:methyltransferase activity"/>
    <property type="evidence" value="ECO:0007669"/>
    <property type="project" value="UniProtKB-KW"/>
</dbReference>
<dbReference type="GO" id="GO:0032259">
    <property type="term" value="P:methylation"/>
    <property type="evidence" value="ECO:0007669"/>
    <property type="project" value="UniProtKB-KW"/>
</dbReference>
<dbReference type="AlphaFoldDB" id="A0A0F7JWI0"/>
<evidence type="ECO:0000313" key="3">
    <source>
        <dbReference type="EMBL" id="AKH19080.1"/>
    </source>
</evidence>
<dbReference type="PANTHER" id="PTHR42942:SF1">
    <property type="entry name" value="ALKYLTRANSFERASE-LIKE PROTEIN 1"/>
    <property type="match status" value="1"/>
</dbReference>
<keyword evidence="4" id="KW-1185">Reference proteome</keyword>
<dbReference type="InterPro" id="IPR052520">
    <property type="entry name" value="ATL_DNA_repair"/>
</dbReference>
<evidence type="ECO:0000313" key="4">
    <source>
        <dbReference type="Proteomes" id="UP000034410"/>
    </source>
</evidence>
<dbReference type="Pfam" id="PF01035">
    <property type="entry name" value="DNA_binding_1"/>
    <property type="match status" value="1"/>
</dbReference>
<dbReference type="OrthoDB" id="9132167at2"/>
<dbReference type="InterPro" id="IPR036217">
    <property type="entry name" value="MethylDNA_cys_MeTrfase_DNAb"/>
</dbReference>
<feature type="domain" description="Methylated-DNA-[protein]-cysteine S-methyltransferase DNA binding" evidence="2">
    <location>
        <begin position="12"/>
        <end position="92"/>
    </location>
</feature>
<dbReference type="GO" id="GO:0006281">
    <property type="term" value="P:DNA repair"/>
    <property type="evidence" value="ECO:0007669"/>
    <property type="project" value="InterPro"/>
</dbReference>
<dbReference type="Proteomes" id="UP000034410">
    <property type="component" value="Chromosome"/>
</dbReference>
<keyword evidence="1" id="KW-0227">DNA damage</keyword>